<evidence type="ECO:0000259" key="1">
    <source>
        <dbReference type="SMART" id="SM00901"/>
    </source>
</evidence>
<dbReference type="SMART" id="SM00901">
    <property type="entry name" value="FRG"/>
    <property type="match status" value="1"/>
</dbReference>
<dbReference type="Proteomes" id="UP000017391">
    <property type="component" value="Unassembled WGS sequence"/>
</dbReference>
<sequence>MKLADSELFGTVIVPEDFSEILTLATFDIHNERNIYMWRGQGDIAWPIHSSAYRRLMKDRDYPLGEHVMRDYERELLLNAQHQGYHFEDGRELSDFELLAKLQHHGAATRMIDVSRNMLVALWFACDSMRDKTGLLFGLHYSAINGFEGRPDKRSYNQVFDRKTDIATNEDDFDNTPTLWQPPVVTKRIAAQSAQFLYSRVSNDRTGSLSFRCGENIVNMIVITPEMKTKCLKILENTFDIRRFTLFPDIDGFCFSNSTNFGCHSNERW</sequence>
<dbReference type="EMBL" id="AYIP01000016">
    <property type="protein sequence ID" value="ESM27925.1"/>
    <property type="molecule type" value="Genomic_DNA"/>
</dbReference>
<organism evidence="2 3">
    <name type="scientific">Enterobacter asburiae</name>
    <dbReference type="NCBI Taxonomy" id="61645"/>
    <lineage>
        <taxon>Bacteria</taxon>
        <taxon>Pseudomonadati</taxon>
        <taxon>Pseudomonadota</taxon>
        <taxon>Gammaproteobacteria</taxon>
        <taxon>Enterobacterales</taxon>
        <taxon>Enterobacteriaceae</taxon>
        <taxon>Enterobacter</taxon>
        <taxon>Enterobacter cloacae complex</taxon>
    </lineage>
</organism>
<evidence type="ECO:0000313" key="2">
    <source>
        <dbReference type="EMBL" id="ESM27925.1"/>
    </source>
</evidence>
<evidence type="ECO:0000313" key="3">
    <source>
        <dbReference type="Proteomes" id="UP000017391"/>
    </source>
</evidence>
<gene>
    <name evidence="2" type="ORF">L402_04773</name>
</gene>
<name>A0ABC9U5R6_ENTAS</name>
<accession>A0ABC9U5R6</accession>
<dbReference type="RefSeq" id="WP_023312590.1">
    <property type="nucleotide sequence ID" value="NZ_JWBX01000060.1"/>
</dbReference>
<protein>
    <recommendedName>
        <fullName evidence="1">FRG domain-containing protein</fullName>
    </recommendedName>
</protein>
<reference evidence="3" key="1">
    <citation type="submission" date="2013-09" db="EMBL/GenBank/DDBJ databases">
        <title>The Genome Sequence of Enterobacter cloacae BWH 31.</title>
        <authorList>
            <consortium name="The Broad Institute Genomics Platform"/>
            <consortium name="The Broad Institute Genome Sequencing Center for Infectious Disease"/>
            <person name="Murphy C."/>
            <person name="Cosimi L."/>
            <person name="Cerqueira G."/>
            <person name="Feldgarden M."/>
            <person name="Hung D."/>
            <person name="Onderdonk A.B."/>
            <person name="Ferraro M.J."/>
            <person name="Hooper D."/>
            <person name="Dekker J."/>
            <person name="O'Brien T."/>
            <person name="Huang S."/>
            <person name="Quan V."/>
            <person name="Ernst C."/>
            <person name="Delaney M."/>
            <person name="DuBois A."/>
            <person name="Young S.K."/>
            <person name="Zeng Q."/>
            <person name="Gargeya S."/>
            <person name="Fitzgerald M."/>
            <person name="Abouelleil A."/>
            <person name="Alvarado L."/>
            <person name="Berlin A.M."/>
            <person name="Chapman S.B."/>
            <person name="Gainer-Dewar J."/>
            <person name="Goldberg J."/>
            <person name="Gnerre S."/>
            <person name="Griggs A."/>
            <person name="Gujja S."/>
            <person name="Hansen M."/>
            <person name="Howarth C."/>
            <person name="Imamovic A."/>
            <person name="Ireland A."/>
            <person name="Larimer J."/>
            <person name="McCowan C."/>
            <person name="Murphy C."/>
            <person name="Pearson M."/>
            <person name="Poon T.W."/>
            <person name="Priest M."/>
            <person name="Roberts A."/>
            <person name="Saif S."/>
            <person name="Shea T."/>
            <person name="Sykes S."/>
            <person name="Wortman J."/>
            <person name="Nusbaum C."/>
            <person name="Birren B."/>
        </authorList>
    </citation>
    <scope>NUCLEOTIDE SEQUENCE [LARGE SCALE GENOMIC DNA]</scope>
    <source>
        <strain evidence="3">BWH 31</strain>
    </source>
</reference>
<dbReference type="AlphaFoldDB" id="A0ABC9U5R6"/>
<dbReference type="InterPro" id="IPR014966">
    <property type="entry name" value="FRG-dom"/>
</dbReference>
<feature type="domain" description="FRG" evidence="1">
    <location>
        <begin position="32"/>
        <end position="137"/>
    </location>
</feature>
<proteinExistence type="predicted"/>
<dbReference type="Pfam" id="PF08867">
    <property type="entry name" value="FRG"/>
    <property type="match status" value="1"/>
</dbReference>
<comment type="caution">
    <text evidence="2">The sequence shown here is derived from an EMBL/GenBank/DDBJ whole genome shotgun (WGS) entry which is preliminary data.</text>
</comment>